<dbReference type="STRING" id="1128970.SAMN04487935_2938"/>
<gene>
    <name evidence="2" type="ORF">SAMN04487935_2938</name>
</gene>
<protein>
    <submittedName>
        <fullName evidence="2">Outer membrane protein beta-barrel domain-containing protein</fullName>
    </submittedName>
</protein>
<keyword evidence="3" id="KW-1185">Reference proteome</keyword>
<proteinExistence type="predicted"/>
<accession>A0A1G9AJZ8</accession>
<dbReference type="AlphaFoldDB" id="A0A1G9AJZ8"/>
<name>A0A1G9AJZ8_9FLAO</name>
<feature type="domain" description="Outer membrane protein beta-barrel" evidence="1">
    <location>
        <begin position="59"/>
        <end position="246"/>
    </location>
</feature>
<evidence type="ECO:0000259" key="1">
    <source>
        <dbReference type="Pfam" id="PF13568"/>
    </source>
</evidence>
<dbReference type="EMBL" id="FNEZ01000005">
    <property type="protein sequence ID" value="SDK27696.1"/>
    <property type="molecule type" value="Genomic_DNA"/>
</dbReference>
<dbReference type="InterPro" id="IPR025665">
    <property type="entry name" value="Beta-barrel_OMP_2"/>
</dbReference>
<dbReference type="Proteomes" id="UP000199580">
    <property type="component" value="Unassembled WGS sequence"/>
</dbReference>
<evidence type="ECO:0000313" key="2">
    <source>
        <dbReference type="EMBL" id="SDK27696.1"/>
    </source>
</evidence>
<dbReference type="Pfam" id="PF13568">
    <property type="entry name" value="OMP_b-brl_2"/>
    <property type="match status" value="1"/>
</dbReference>
<evidence type="ECO:0000313" key="3">
    <source>
        <dbReference type="Proteomes" id="UP000199580"/>
    </source>
</evidence>
<organism evidence="2 3">
    <name type="scientific">Flavobacterium noncentrifugens</name>
    <dbReference type="NCBI Taxonomy" id="1128970"/>
    <lineage>
        <taxon>Bacteria</taxon>
        <taxon>Pseudomonadati</taxon>
        <taxon>Bacteroidota</taxon>
        <taxon>Flavobacteriia</taxon>
        <taxon>Flavobacteriales</taxon>
        <taxon>Flavobacteriaceae</taxon>
        <taxon>Flavobacterium</taxon>
    </lineage>
</organism>
<sequence>MGWTKTRFYPNLNRQILQMVKPLFFVTLSRKTILMRFPVFLMILLSGFKLFSQEAEKEKKVYPPPMIAVDSLYREDQFYVGITYNLLLNTRQGVSQNKFSTGFTGGILRDMPVNKSRTVALATGFGVTYNKYFQNLIISKLDGVPQYNLVASGTPYKKNKLDHIFLDVPLEFRWRTSTPESHKFWRVYSGVKLSYLVSGKSVYIDDNYNVKVTKNSDYNRFQAGAYIAGGYNTWNFYAYYGITDLFKPSAKLNNQAVAMNSLNLGLMFYIL</sequence>
<reference evidence="2 3" key="1">
    <citation type="submission" date="2016-10" db="EMBL/GenBank/DDBJ databases">
        <authorList>
            <person name="de Groot N.N."/>
        </authorList>
    </citation>
    <scope>NUCLEOTIDE SEQUENCE [LARGE SCALE GENOMIC DNA]</scope>
    <source>
        <strain evidence="2 3">CGMCC 1.10076</strain>
    </source>
</reference>